<dbReference type="EMBL" id="OCNK01000008">
    <property type="protein sequence ID" value="SOE03829.1"/>
    <property type="molecule type" value="Genomic_DNA"/>
</dbReference>
<dbReference type="Pfam" id="PF10604">
    <property type="entry name" value="Polyketide_cyc2"/>
    <property type="match status" value="1"/>
</dbReference>
<dbReference type="SUPFAM" id="SSF55961">
    <property type="entry name" value="Bet v1-like"/>
    <property type="match status" value="1"/>
</dbReference>
<reference evidence="2" key="1">
    <citation type="submission" date="2017-09" db="EMBL/GenBank/DDBJ databases">
        <authorList>
            <person name="Varghese N."/>
            <person name="Submissions S."/>
        </authorList>
    </citation>
    <scope>NUCLEOTIDE SEQUENCE [LARGE SCALE GENOMIC DNA]</scope>
    <source>
        <strain evidence="2">DSM 44270</strain>
    </source>
</reference>
<dbReference type="OrthoDB" id="3787130at2"/>
<dbReference type="RefSeq" id="WP_159961860.1">
    <property type="nucleotide sequence ID" value="NZ_OCNK01000008.1"/>
</dbReference>
<gene>
    <name evidence="1" type="ORF">SAMN06272739_4387</name>
</gene>
<organism evidence="1 2">
    <name type="scientific">Blastococcus haudaquaticus</name>
    <dbReference type="NCBI Taxonomy" id="1938745"/>
    <lineage>
        <taxon>Bacteria</taxon>
        <taxon>Bacillati</taxon>
        <taxon>Actinomycetota</taxon>
        <taxon>Actinomycetes</taxon>
        <taxon>Geodermatophilales</taxon>
        <taxon>Geodermatophilaceae</taxon>
        <taxon>Blastococcus</taxon>
    </lineage>
</organism>
<name>A0A286H928_9ACTN</name>
<accession>A0A286H928</accession>
<evidence type="ECO:0000313" key="1">
    <source>
        <dbReference type="EMBL" id="SOE03829.1"/>
    </source>
</evidence>
<dbReference type="Proteomes" id="UP000219482">
    <property type="component" value="Unassembled WGS sequence"/>
</dbReference>
<sequence>MSVERRHLPWSADEAAALVLDWSRDGEWRSAVRRMETEPAGPARVGQRITEELRFAGGTFVTPTTITAAEARSASFAGGNATAAVEGRRTVVPEADGGCTVVLEVDVRMTGPLAVLNPVLAPVYRRRLASEADALAALAQATSSTARSAEPTSRA</sequence>
<dbReference type="AlphaFoldDB" id="A0A286H928"/>
<dbReference type="Gene3D" id="3.30.530.20">
    <property type="match status" value="1"/>
</dbReference>
<proteinExistence type="predicted"/>
<dbReference type="InterPro" id="IPR019587">
    <property type="entry name" value="Polyketide_cyclase/dehydratase"/>
</dbReference>
<protein>
    <submittedName>
        <fullName evidence="1">Polyketide cyclase / dehydrase and lipid transport</fullName>
    </submittedName>
</protein>
<keyword evidence="2" id="KW-1185">Reference proteome</keyword>
<dbReference type="InterPro" id="IPR023393">
    <property type="entry name" value="START-like_dom_sf"/>
</dbReference>
<evidence type="ECO:0000313" key="2">
    <source>
        <dbReference type="Proteomes" id="UP000219482"/>
    </source>
</evidence>